<comment type="caution">
    <text evidence="1">The sequence shown here is derived from an EMBL/GenBank/DDBJ whole genome shotgun (WGS) entry which is preliminary data.</text>
</comment>
<name>A0A420MK63_FUSOX</name>
<organism evidence="1 2">
    <name type="scientific">Fusarium oxysporum</name>
    <name type="common">Fusarium vascular wilt</name>
    <dbReference type="NCBI Taxonomy" id="5507"/>
    <lineage>
        <taxon>Eukaryota</taxon>
        <taxon>Fungi</taxon>
        <taxon>Dikarya</taxon>
        <taxon>Ascomycota</taxon>
        <taxon>Pezizomycotina</taxon>
        <taxon>Sordariomycetes</taxon>
        <taxon>Hypocreomycetidae</taxon>
        <taxon>Hypocreales</taxon>
        <taxon>Nectriaceae</taxon>
        <taxon>Fusarium</taxon>
        <taxon>Fusarium oxysporum species complex</taxon>
    </lineage>
</organism>
<gene>
    <name evidence="1" type="ORF">BFJ68_g18504</name>
</gene>
<accession>A0A420MK63</accession>
<dbReference type="AlphaFoldDB" id="A0A420MK63"/>
<dbReference type="Proteomes" id="UP000285860">
    <property type="component" value="Unassembled WGS sequence"/>
</dbReference>
<sequence>MVVNFLASDWSGRRPAIFDNPVTSPRRTFSPRLQEHGFIHGVPSHSQLESLLLVRRSYVTRHDLGAARTFNAELARKPVDEV</sequence>
<dbReference type="EMBL" id="MRCY01001733">
    <property type="protein sequence ID" value="RKK68363.1"/>
    <property type="molecule type" value="Genomic_DNA"/>
</dbReference>
<evidence type="ECO:0000313" key="1">
    <source>
        <dbReference type="EMBL" id="RKK68363.1"/>
    </source>
</evidence>
<proteinExistence type="predicted"/>
<evidence type="ECO:0000313" key="2">
    <source>
        <dbReference type="Proteomes" id="UP000285860"/>
    </source>
</evidence>
<protein>
    <submittedName>
        <fullName evidence="1">Uncharacterized protein</fullName>
    </submittedName>
</protein>
<reference evidence="1 2" key="1">
    <citation type="journal article" date="2018" name="Sci. Rep.">
        <title>Characterisation of pathogen-specific regions and novel effector candidates in Fusarium oxysporum f. sp. cepae.</title>
        <authorList>
            <person name="Armitage A.D."/>
            <person name="Taylor A."/>
            <person name="Sobczyk M.K."/>
            <person name="Baxter L."/>
            <person name="Greenfield B.P."/>
            <person name="Bates H.J."/>
            <person name="Wilson F."/>
            <person name="Jackson A.C."/>
            <person name="Ott S."/>
            <person name="Harrison R.J."/>
            <person name="Clarkson J.P."/>
        </authorList>
    </citation>
    <scope>NUCLEOTIDE SEQUENCE [LARGE SCALE GENOMIC DNA]</scope>
    <source>
        <strain evidence="1 2">Fo_A28</strain>
    </source>
</reference>